<dbReference type="Proteomes" id="UP000825799">
    <property type="component" value="Chromosome"/>
</dbReference>
<evidence type="ECO:0000256" key="5">
    <source>
        <dbReference type="ARBA" id="ARBA00022777"/>
    </source>
</evidence>
<dbReference type="Gene3D" id="3.30.565.10">
    <property type="entry name" value="Histidine kinase-like ATPase, C-terminal domain"/>
    <property type="match status" value="1"/>
</dbReference>
<feature type="transmembrane region" description="Helical" evidence="7">
    <location>
        <begin position="177"/>
        <end position="199"/>
    </location>
</feature>
<evidence type="ECO:0000256" key="1">
    <source>
        <dbReference type="ARBA" id="ARBA00000085"/>
    </source>
</evidence>
<protein>
    <recommendedName>
        <fullName evidence="2">histidine kinase</fullName>
        <ecNumber evidence="2">2.7.13.3</ecNumber>
    </recommendedName>
</protein>
<reference evidence="9 10" key="1">
    <citation type="submission" date="2021-08" db="EMBL/GenBank/DDBJ databases">
        <title>Devosia salina sp. nov., isolated from the South China Sea sediment.</title>
        <authorList>
            <person name="Zhou Z."/>
        </authorList>
    </citation>
    <scope>NUCLEOTIDE SEQUENCE [LARGE SCALE GENOMIC DNA]</scope>
    <source>
        <strain evidence="9 10">SCS-3</strain>
    </source>
</reference>
<proteinExistence type="predicted"/>
<keyword evidence="10" id="KW-1185">Reference proteome</keyword>
<dbReference type="CDD" id="cd00082">
    <property type="entry name" value="HisKA"/>
    <property type="match status" value="1"/>
</dbReference>
<feature type="transmembrane region" description="Helical" evidence="7">
    <location>
        <begin position="297"/>
        <end position="317"/>
    </location>
</feature>
<feature type="transmembrane region" description="Helical" evidence="7">
    <location>
        <begin position="206"/>
        <end position="226"/>
    </location>
</feature>
<dbReference type="EMBL" id="CP080590">
    <property type="protein sequence ID" value="QYO77641.1"/>
    <property type="molecule type" value="Genomic_DNA"/>
</dbReference>
<dbReference type="InterPro" id="IPR004358">
    <property type="entry name" value="Sig_transdc_His_kin-like_C"/>
</dbReference>
<dbReference type="InterPro" id="IPR003661">
    <property type="entry name" value="HisK_dim/P_dom"/>
</dbReference>
<evidence type="ECO:0000259" key="8">
    <source>
        <dbReference type="PROSITE" id="PS50109"/>
    </source>
</evidence>
<evidence type="ECO:0000256" key="3">
    <source>
        <dbReference type="ARBA" id="ARBA00022553"/>
    </source>
</evidence>
<keyword evidence="7" id="KW-0472">Membrane</keyword>
<dbReference type="Pfam" id="PF07695">
    <property type="entry name" value="7TMR-DISM_7TM"/>
    <property type="match status" value="1"/>
</dbReference>
<dbReference type="Pfam" id="PF02518">
    <property type="entry name" value="HATPase_c"/>
    <property type="match status" value="1"/>
</dbReference>
<dbReference type="Pfam" id="PF07696">
    <property type="entry name" value="7TMR-DISMED2"/>
    <property type="match status" value="1"/>
</dbReference>
<dbReference type="InterPro" id="IPR036097">
    <property type="entry name" value="HisK_dim/P_sf"/>
</dbReference>
<dbReference type="SUPFAM" id="SSF47384">
    <property type="entry name" value="Homodimeric domain of signal transducing histidine kinase"/>
    <property type="match status" value="1"/>
</dbReference>
<feature type="domain" description="Histidine kinase" evidence="8">
    <location>
        <begin position="444"/>
        <end position="660"/>
    </location>
</feature>
<comment type="catalytic activity">
    <reaction evidence="1">
        <text>ATP + protein L-histidine = ADP + protein N-phospho-L-histidine.</text>
        <dbReference type="EC" id="2.7.13.3"/>
    </reaction>
</comment>
<dbReference type="EC" id="2.7.13.3" evidence="2"/>
<dbReference type="PANTHER" id="PTHR43711:SF1">
    <property type="entry name" value="HISTIDINE KINASE 1"/>
    <property type="match status" value="1"/>
</dbReference>
<feature type="transmembrane region" description="Helical" evidence="7">
    <location>
        <begin position="329"/>
        <end position="349"/>
    </location>
</feature>
<dbReference type="Gene3D" id="1.10.287.130">
    <property type="match status" value="1"/>
</dbReference>
<dbReference type="Gene3D" id="2.60.40.2380">
    <property type="match status" value="1"/>
</dbReference>
<dbReference type="PROSITE" id="PS50109">
    <property type="entry name" value="HIS_KIN"/>
    <property type="match status" value="1"/>
</dbReference>
<evidence type="ECO:0000256" key="7">
    <source>
        <dbReference type="SAM" id="Phobius"/>
    </source>
</evidence>
<dbReference type="RefSeq" id="WP_220306095.1">
    <property type="nucleotide sequence ID" value="NZ_CP080590.1"/>
</dbReference>
<dbReference type="GO" id="GO:0016301">
    <property type="term" value="F:kinase activity"/>
    <property type="evidence" value="ECO:0007669"/>
    <property type="project" value="UniProtKB-KW"/>
</dbReference>
<dbReference type="SMART" id="SM00387">
    <property type="entry name" value="HATPase_c"/>
    <property type="match status" value="1"/>
</dbReference>
<dbReference type="InterPro" id="IPR036890">
    <property type="entry name" value="HATPase_C_sf"/>
</dbReference>
<dbReference type="InterPro" id="IPR011622">
    <property type="entry name" value="7TMR_DISM_rcpt_extracell_dom2"/>
</dbReference>
<name>A0ABX8WHZ6_9HYPH</name>
<dbReference type="PANTHER" id="PTHR43711">
    <property type="entry name" value="TWO-COMPONENT HISTIDINE KINASE"/>
    <property type="match status" value="1"/>
</dbReference>
<feature type="transmembrane region" description="Helical" evidence="7">
    <location>
        <begin position="238"/>
        <end position="258"/>
    </location>
</feature>
<gene>
    <name evidence="9" type="ORF">K1X15_03460</name>
</gene>
<sequence>MLSFPAAVGAQDRPAPVTHDLAGHLEALYDPTGALTLDDVAFGEEAKEFAPVAADYNKGFGKPGAAWVRFDLAAGQDLAETGEAFFLVLDPPFLDRLDVYVANAARPVDPTDFKAFEMGAVRGDAARDFALPSFVVPFKPAAEPRSVLIRLENRTTLSLRGSVESTKSLFWLSLSNWLYLGGYFSACLIAAGINFAFWYWLRERYYLLYAGFSLSLGAMAFWRAGLPSLLLPGLAQHVHIPFLGLATGMATFFAYGFAATFVPYRRVAPFAWRLTWAIAATGLLLIALAFFDLWDEFSSQIIVADLTLAVLPLFVVFRLALGGNLSARIYLWSFMPMNIGIAVLLARNFGWLPSNILVDHGLQIGAALHLLTMTVSLGSRINRSERERRKAEQNALLAAQSAEKRANEIAAARTRELEQATVELEGALETERRVSREQMQFIDTVSHEYRTPVAILRANLDVLHFAQANESPVPASPLKRMNEAIQRLVEIVDVSFQRFRVAGEKLAPTLVELDARQLVDDAIKVACGAHQDRTVTVRQHPETENFTLLADAPLLKTALSNLVENALKYSPAVSIVEIDLTSAGEDKLSIKVIDEGIGIPDRDLPFVFDKYYRAANTMTRAGAGLGLHLVRSIVTAHGGDIALASSGGGTIATMTLPLIQRENGAP</sequence>
<keyword evidence="7" id="KW-0812">Transmembrane</keyword>
<evidence type="ECO:0000256" key="4">
    <source>
        <dbReference type="ARBA" id="ARBA00022679"/>
    </source>
</evidence>
<evidence type="ECO:0000256" key="6">
    <source>
        <dbReference type="ARBA" id="ARBA00023012"/>
    </source>
</evidence>
<evidence type="ECO:0000313" key="10">
    <source>
        <dbReference type="Proteomes" id="UP000825799"/>
    </source>
</evidence>
<evidence type="ECO:0000313" key="9">
    <source>
        <dbReference type="EMBL" id="QYO77641.1"/>
    </source>
</evidence>
<dbReference type="PRINTS" id="PR00344">
    <property type="entry name" value="BCTRLSENSOR"/>
</dbReference>
<dbReference type="CDD" id="cd00075">
    <property type="entry name" value="HATPase"/>
    <property type="match status" value="1"/>
</dbReference>
<dbReference type="SUPFAM" id="SSF55874">
    <property type="entry name" value="ATPase domain of HSP90 chaperone/DNA topoisomerase II/histidine kinase"/>
    <property type="match status" value="1"/>
</dbReference>
<keyword evidence="7" id="KW-1133">Transmembrane helix</keyword>
<dbReference type="InterPro" id="IPR050736">
    <property type="entry name" value="Sensor_HK_Regulatory"/>
</dbReference>
<dbReference type="InterPro" id="IPR005467">
    <property type="entry name" value="His_kinase_dom"/>
</dbReference>
<dbReference type="InterPro" id="IPR003594">
    <property type="entry name" value="HATPase_dom"/>
</dbReference>
<keyword evidence="5 9" id="KW-0418">Kinase</keyword>
<organism evidence="9 10">
    <name type="scientific">Devosia salina</name>
    <dbReference type="NCBI Taxonomy" id="2860336"/>
    <lineage>
        <taxon>Bacteria</taxon>
        <taxon>Pseudomonadati</taxon>
        <taxon>Pseudomonadota</taxon>
        <taxon>Alphaproteobacteria</taxon>
        <taxon>Hyphomicrobiales</taxon>
        <taxon>Devosiaceae</taxon>
        <taxon>Devosia</taxon>
    </lineage>
</organism>
<accession>A0ABX8WHZ6</accession>
<dbReference type="InterPro" id="IPR011623">
    <property type="entry name" value="7TMR_DISM_rcpt_extracell_dom1"/>
</dbReference>
<evidence type="ECO:0000256" key="2">
    <source>
        <dbReference type="ARBA" id="ARBA00012438"/>
    </source>
</evidence>
<keyword evidence="3" id="KW-0597">Phosphoprotein</keyword>
<keyword evidence="6" id="KW-0902">Two-component regulatory system</keyword>
<feature type="transmembrane region" description="Helical" evidence="7">
    <location>
        <begin position="270"/>
        <end position="291"/>
    </location>
</feature>
<keyword evidence="4" id="KW-0808">Transferase</keyword>